<feature type="domain" description="Response regulatory" evidence="2">
    <location>
        <begin position="5"/>
        <end position="121"/>
    </location>
</feature>
<dbReference type="SUPFAM" id="SSF52172">
    <property type="entry name" value="CheY-like"/>
    <property type="match status" value="1"/>
</dbReference>
<evidence type="ECO:0000259" key="2">
    <source>
        <dbReference type="PROSITE" id="PS50110"/>
    </source>
</evidence>
<feature type="modified residue" description="4-aspartylphosphate" evidence="1">
    <location>
        <position position="54"/>
    </location>
</feature>
<dbReference type="SUPFAM" id="SSF109604">
    <property type="entry name" value="HD-domain/PDEase-like"/>
    <property type="match status" value="1"/>
</dbReference>
<sequence length="378" mass="41946">MLKPTVLIVDDEPANLSVLTKILNPDYQVRACKTGEQALAAVLVAPYPDLILLDVMMPGMDGYATLARLNADARTRRIPVMFVTALSDDIDEEKGLRLGAVDYLVKPVKPAIMLARVRTHLEIKQSRDRLSVQNAWLETEVDRRTRENLLIQNVSLAVILELAETRDTETGNHILRTQTYVDLLGRQLQCHPDFAADLDASRLSVIVKAAPLHDIGKIGIADRILLKPGKLDPEEWEIMKTHARVGAEAIRRAIDKSLLLSAGGTDDAKPRPLAMLEVAEVIAMSHHEKWDGSGYPQGLAGEAIPLPARLMALADVYDALTMRRVYKAPWEPEAAANFILEQRGRHFDPTVVDAFFAVREAFAEVRERFADPLPPEPA</sequence>
<evidence type="ECO:0000313" key="4">
    <source>
        <dbReference type="EMBL" id="AFL73231.1"/>
    </source>
</evidence>
<accession>I3Y8B3</accession>
<name>I3Y8B3_THIV6</name>
<dbReference type="AlphaFoldDB" id="I3Y8B3"/>
<dbReference type="SMART" id="SM00448">
    <property type="entry name" value="REC"/>
    <property type="match status" value="1"/>
</dbReference>
<evidence type="ECO:0000313" key="5">
    <source>
        <dbReference type="Proteomes" id="UP000006062"/>
    </source>
</evidence>
<dbReference type="InterPro" id="IPR052020">
    <property type="entry name" value="Cyclic_di-GMP/3'3'-cGAMP_PDE"/>
</dbReference>
<dbReference type="RefSeq" id="WP_014777715.1">
    <property type="nucleotide sequence ID" value="NC_018012.1"/>
</dbReference>
<dbReference type="EMBL" id="CP003154">
    <property type="protein sequence ID" value="AFL73231.1"/>
    <property type="molecule type" value="Genomic_DNA"/>
</dbReference>
<dbReference type="InterPro" id="IPR011006">
    <property type="entry name" value="CheY-like_superfamily"/>
</dbReference>
<dbReference type="Proteomes" id="UP000006062">
    <property type="component" value="Chromosome"/>
</dbReference>
<dbReference type="PANTHER" id="PTHR45228">
    <property type="entry name" value="CYCLIC DI-GMP PHOSPHODIESTERASE TM_0186-RELATED"/>
    <property type="match status" value="1"/>
</dbReference>
<dbReference type="PROSITE" id="PS51832">
    <property type="entry name" value="HD_GYP"/>
    <property type="match status" value="1"/>
</dbReference>
<dbReference type="Gene3D" id="3.40.50.2300">
    <property type="match status" value="1"/>
</dbReference>
<dbReference type="GO" id="GO:0000160">
    <property type="term" value="P:phosphorelay signal transduction system"/>
    <property type="evidence" value="ECO:0007669"/>
    <property type="project" value="InterPro"/>
</dbReference>
<dbReference type="InterPro" id="IPR001789">
    <property type="entry name" value="Sig_transdc_resp-reg_receiver"/>
</dbReference>
<dbReference type="HOGENOM" id="CLU_000445_92_10_6"/>
<gene>
    <name evidence="4" type="ordered locus">Thivi_1207</name>
</gene>
<dbReference type="OrthoDB" id="9802066at2"/>
<organism evidence="4 5">
    <name type="scientific">Thiocystis violascens (strain ATCC 17096 / DSM 198 / 6111)</name>
    <name type="common">Chromatium violascens</name>
    <dbReference type="NCBI Taxonomy" id="765911"/>
    <lineage>
        <taxon>Bacteria</taxon>
        <taxon>Pseudomonadati</taxon>
        <taxon>Pseudomonadota</taxon>
        <taxon>Gammaproteobacteria</taxon>
        <taxon>Chromatiales</taxon>
        <taxon>Chromatiaceae</taxon>
        <taxon>Thiocystis</taxon>
    </lineage>
</organism>
<dbReference type="Gene3D" id="1.10.3210.10">
    <property type="entry name" value="Hypothetical protein af1432"/>
    <property type="match status" value="1"/>
</dbReference>
<keyword evidence="1" id="KW-0597">Phosphoprotein</keyword>
<dbReference type="Pfam" id="PF00072">
    <property type="entry name" value="Response_reg"/>
    <property type="match status" value="1"/>
</dbReference>
<protein>
    <submittedName>
        <fullName evidence="4">Response regulator containing a CheY-like receiver domain and an HD-GYP domain</fullName>
    </submittedName>
</protein>
<dbReference type="PANTHER" id="PTHR45228:SF5">
    <property type="entry name" value="CYCLIC DI-GMP PHOSPHODIESTERASE VC_1348-RELATED"/>
    <property type="match status" value="1"/>
</dbReference>
<reference evidence="4 5" key="1">
    <citation type="submission" date="2012-06" db="EMBL/GenBank/DDBJ databases">
        <title>Complete sequence of Thiocystis violascens DSM 198.</title>
        <authorList>
            <consortium name="US DOE Joint Genome Institute"/>
            <person name="Lucas S."/>
            <person name="Han J."/>
            <person name="Lapidus A."/>
            <person name="Cheng J.-F."/>
            <person name="Goodwin L."/>
            <person name="Pitluck S."/>
            <person name="Peters L."/>
            <person name="Ovchinnikova G."/>
            <person name="Teshima H."/>
            <person name="Detter J.C."/>
            <person name="Han C."/>
            <person name="Tapia R."/>
            <person name="Land M."/>
            <person name="Hauser L."/>
            <person name="Kyrpides N."/>
            <person name="Ivanova N."/>
            <person name="Pagani I."/>
            <person name="Vogl K."/>
            <person name="Liu Z."/>
            <person name="Frigaard N.-U."/>
            <person name="Bryant D."/>
            <person name="Woyke T."/>
        </authorList>
    </citation>
    <scope>NUCLEOTIDE SEQUENCE [LARGE SCALE GENOMIC DNA]</scope>
    <source>
        <strain evidence="5">ATCC 17096 / DSM 198 / 6111</strain>
    </source>
</reference>
<dbReference type="InterPro" id="IPR003607">
    <property type="entry name" value="HD/PDEase_dom"/>
</dbReference>
<dbReference type="GO" id="GO:0008081">
    <property type="term" value="F:phosphoric diester hydrolase activity"/>
    <property type="evidence" value="ECO:0007669"/>
    <property type="project" value="UniProtKB-ARBA"/>
</dbReference>
<dbReference type="eggNOG" id="COG3437">
    <property type="taxonomic scope" value="Bacteria"/>
</dbReference>
<dbReference type="KEGG" id="tvi:Thivi_1207"/>
<evidence type="ECO:0000259" key="3">
    <source>
        <dbReference type="PROSITE" id="PS51832"/>
    </source>
</evidence>
<keyword evidence="5" id="KW-1185">Reference proteome</keyword>
<dbReference type="SMART" id="SM00471">
    <property type="entry name" value="HDc"/>
    <property type="match status" value="1"/>
</dbReference>
<dbReference type="Pfam" id="PF13487">
    <property type="entry name" value="HD_5"/>
    <property type="match status" value="1"/>
</dbReference>
<evidence type="ECO:0000256" key="1">
    <source>
        <dbReference type="PROSITE-ProRule" id="PRU00169"/>
    </source>
</evidence>
<feature type="domain" description="HD-GYP" evidence="3">
    <location>
        <begin position="148"/>
        <end position="371"/>
    </location>
</feature>
<dbReference type="CDD" id="cd00077">
    <property type="entry name" value="HDc"/>
    <property type="match status" value="1"/>
</dbReference>
<proteinExistence type="predicted"/>
<dbReference type="STRING" id="765911.Thivi_1207"/>
<dbReference type="InterPro" id="IPR037522">
    <property type="entry name" value="HD_GYP_dom"/>
</dbReference>
<dbReference type="PROSITE" id="PS50110">
    <property type="entry name" value="RESPONSE_REGULATORY"/>
    <property type="match status" value="1"/>
</dbReference>